<evidence type="ECO:0000313" key="11">
    <source>
        <dbReference type="Proteomes" id="UP000829354"/>
    </source>
</evidence>
<proteinExistence type="predicted"/>
<evidence type="ECO:0000256" key="2">
    <source>
        <dbReference type="ARBA" id="ARBA00013184"/>
    </source>
</evidence>
<evidence type="ECO:0000256" key="5">
    <source>
        <dbReference type="ARBA" id="ARBA00023015"/>
    </source>
</evidence>
<dbReference type="PROSITE" id="PS51727">
    <property type="entry name" value="CBP_P300_HAT"/>
    <property type="match status" value="1"/>
</dbReference>
<protein>
    <recommendedName>
        <fullName evidence="2">histone acetyltransferase</fullName>
        <ecNumber evidence="2">2.3.1.48</ecNumber>
    </recommendedName>
</protein>
<dbReference type="PANTHER" id="PTHR13808:SF1">
    <property type="entry name" value="HISTONE ACETYLTRANSFERASE"/>
    <property type="match status" value="1"/>
</dbReference>
<dbReference type="GO" id="GO:0006355">
    <property type="term" value="P:regulation of DNA-templated transcription"/>
    <property type="evidence" value="ECO:0007669"/>
    <property type="project" value="InterPro"/>
</dbReference>
<dbReference type="GO" id="GO:0004402">
    <property type="term" value="F:histone acetyltransferase activity"/>
    <property type="evidence" value="ECO:0007669"/>
    <property type="project" value="InterPro"/>
</dbReference>
<dbReference type="EMBL" id="CP092625">
    <property type="protein sequence ID" value="UMM42513.1"/>
    <property type="molecule type" value="Genomic_DNA"/>
</dbReference>
<feature type="domain" description="CBP/p300-type HAT" evidence="9">
    <location>
        <begin position="1"/>
        <end position="298"/>
    </location>
</feature>
<dbReference type="EC" id="2.3.1.48" evidence="2"/>
<keyword evidence="7" id="KW-0539">Nucleus</keyword>
<comment type="subcellular location">
    <subcellularLocation>
        <location evidence="1">Nucleus</location>
    </subcellularLocation>
</comment>
<comment type="catalytic activity">
    <reaction evidence="8">
        <text>L-lysyl-[protein] + acetyl-CoA = N(6)-acetyl-L-lysyl-[protein] + CoA + H(+)</text>
        <dbReference type="Rhea" id="RHEA:45948"/>
        <dbReference type="Rhea" id="RHEA-COMP:9752"/>
        <dbReference type="Rhea" id="RHEA-COMP:10731"/>
        <dbReference type="ChEBI" id="CHEBI:15378"/>
        <dbReference type="ChEBI" id="CHEBI:29969"/>
        <dbReference type="ChEBI" id="CHEBI:57287"/>
        <dbReference type="ChEBI" id="CHEBI:57288"/>
        <dbReference type="ChEBI" id="CHEBI:61930"/>
        <dbReference type="EC" id="2.3.1.48"/>
    </reaction>
</comment>
<gene>
    <name evidence="10" type="ORF">L5515_018317</name>
</gene>
<dbReference type="GO" id="GO:0005634">
    <property type="term" value="C:nucleus"/>
    <property type="evidence" value="ECO:0007669"/>
    <property type="project" value="UniProtKB-SubCell"/>
</dbReference>
<evidence type="ECO:0000313" key="10">
    <source>
        <dbReference type="EMBL" id="UMM42513.1"/>
    </source>
</evidence>
<sequence>MQHSLETFLMEIDSESFTEIHLMASGKCDGRVPEGEMRLWFDQINADLEHPFIYKKIGMFQIHEGEDILVFDMMVHEFVEGTKKGTTHLYYMDTNNHFVLTKFKGEAYQRTIAAYWAYARSIGFERIYIYACAPPHGDGYLFYGPPPEQMYLTDNKLQNWYLRTIGRGLQSGTIVGDNETFEKLVSGRTDGELVNEIYFDGGLWPDLIEKFVNETPRRNFKGFIRSKSVQCQKQMFLYNLSKVKDNVLDEDELQPAEIASCRDNWMNFQARYQLQFDTLRSAKYATLIILLHFKEMKNQREDDDFQRLFANMRI</sequence>
<evidence type="ECO:0000256" key="1">
    <source>
        <dbReference type="ARBA" id="ARBA00004123"/>
    </source>
</evidence>
<evidence type="ECO:0000256" key="7">
    <source>
        <dbReference type="ARBA" id="ARBA00023242"/>
    </source>
</evidence>
<keyword evidence="11" id="KW-1185">Reference proteome</keyword>
<dbReference type="PANTHER" id="PTHR13808">
    <property type="entry name" value="CBP/P300-RELATED"/>
    <property type="match status" value="1"/>
</dbReference>
<dbReference type="Proteomes" id="UP000829354">
    <property type="component" value="Chromosome X"/>
</dbReference>
<evidence type="ECO:0000256" key="8">
    <source>
        <dbReference type="ARBA" id="ARBA00048017"/>
    </source>
</evidence>
<dbReference type="InterPro" id="IPR013178">
    <property type="entry name" value="Histone_AcTrfase_Rtt109/CBP"/>
</dbReference>
<evidence type="ECO:0000259" key="9">
    <source>
        <dbReference type="PROSITE" id="PS51727"/>
    </source>
</evidence>
<keyword evidence="4" id="KW-0156">Chromatin regulator</keyword>
<evidence type="ECO:0000256" key="4">
    <source>
        <dbReference type="ARBA" id="ARBA00022853"/>
    </source>
</evidence>
<keyword evidence="5" id="KW-0805">Transcription regulation</keyword>
<accession>A0AAE9FB36</accession>
<evidence type="ECO:0000256" key="3">
    <source>
        <dbReference type="ARBA" id="ARBA00022679"/>
    </source>
</evidence>
<dbReference type="Pfam" id="PF08214">
    <property type="entry name" value="HAT_KAT11"/>
    <property type="match status" value="1"/>
</dbReference>
<dbReference type="AlphaFoldDB" id="A0AAE9FB36"/>
<keyword evidence="6" id="KW-0804">Transcription</keyword>
<reference evidence="10 11" key="1">
    <citation type="submission" date="2022-04" db="EMBL/GenBank/DDBJ databases">
        <title>Chromosome-level reference genomes for two strains of Caenorhabditis briggsae: an improved platform for comparative genomics.</title>
        <authorList>
            <person name="Stevens L."/>
            <person name="Andersen E."/>
        </authorList>
    </citation>
    <scope>NUCLEOTIDE SEQUENCE [LARGE SCALE GENOMIC DNA]</scope>
    <source>
        <strain evidence="10">VX34</strain>
        <tissue evidence="10">Whole-organism</tissue>
    </source>
</reference>
<keyword evidence="3" id="KW-0808">Transferase</keyword>
<dbReference type="SMART" id="SM01250">
    <property type="entry name" value="KAT11"/>
    <property type="match status" value="1"/>
</dbReference>
<evidence type="ECO:0000256" key="6">
    <source>
        <dbReference type="ARBA" id="ARBA00023163"/>
    </source>
</evidence>
<dbReference type="InterPro" id="IPR031162">
    <property type="entry name" value="CBP_P300_HAT"/>
</dbReference>
<name>A0AAE9FB36_CAEBR</name>
<organism evidence="10 11">
    <name type="scientific">Caenorhabditis briggsae</name>
    <dbReference type="NCBI Taxonomy" id="6238"/>
    <lineage>
        <taxon>Eukaryota</taxon>
        <taxon>Metazoa</taxon>
        <taxon>Ecdysozoa</taxon>
        <taxon>Nematoda</taxon>
        <taxon>Chromadorea</taxon>
        <taxon>Rhabditida</taxon>
        <taxon>Rhabditina</taxon>
        <taxon>Rhabditomorpha</taxon>
        <taxon>Rhabditoidea</taxon>
        <taxon>Rhabditidae</taxon>
        <taxon>Peloderinae</taxon>
        <taxon>Caenorhabditis</taxon>
    </lineage>
</organism>